<keyword evidence="13" id="KW-1185">Reference proteome</keyword>
<dbReference type="SUPFAM" id="SSF143631">
    <property type="entry name" value="ApbE-like"/>
    <property type="match status" value="1"/>
</dbReference>
<evidence type="ECO:0000256" key="8">
    <source>
        <dbReference type="ARBA" id="ARBA00031306"/>
    </source>
</evidence>
<organism evidence="12 13">
    <name type="scientific">Pediococcus stilesii</name>
    <dbReference type="NCBI Taxonomy" id="331679"/>
    <lineage>
        <taxon>Bacteria</taxon>
        <taxon>Bacillati</taxon>
        <taxon>Bacillota</taxon>
        <taxon>Bacilli</taxon>
        <taxon>Lactobacillales</taxon>
        <taxon>Lactobacillaceae</taxon>
        <taxon>Pediococcus</taxon>
    </lineage>
</organism>
<evidence type="ECO:0000256" key="7">
    <source>
        <dbReference type="ARBA" id="ARBA00022842"/>
    </source>
</evidence>
<keyword evidence="6 10" id="KW-0274">FAD</keyword>
<dbReference type="InterPro" id="IPR024932">
    <property type="entry name" value="ApbE"/>
</dbReference>
<dbReference type="Gene3D" id="3.10.520.10">
    <property type="entry name" value="ApbE-like domains"/>
    <property type="match status" value="1"/>
</dbReference>
<evidence type="ECO:0000256" key="5">
    <source>
        <dbReference type="ARBA" id="ARBA00022723"/>
    </source>
</evidence>
<evidence type="ECO:0000313" key="13">
    <source>
        <dbReference type="Proteomes" id="UP000051859"/>
    </source>
</evidence>
<dbReference type="PANTHER" id="PTHR30040:SF2">
    <property type="entry name" value="FAD:PROTEIN FMN TRANSFERASE"/>
    <property type="match status" value="1"/>
</dbReference>
<keyword evidence="5 10" id="KW-0479">Metal-binding</keyword>
<evidence type="ECO:0000256" key="4">
    <source>
        <dbReference type="ARBA" id="ARBA00022679"/>
    </source>
</evidence>
<dbReference type="PATRIC" id="fig|331679.3.peg.344"/>
<keyword evidence="4 10" id="KW-0808">Transferase</keyword>
<evidence type="ECO:0000256" key="9">
    <source>
        <dbReference type="ARBA" id="ARBA00048540"/>
    </source>
</evidence>
<dbReference type="PANTHER" id="PTHR30040">
    <property type="entry name" value="THIAMINE BIOSYNTHESIS LIPOPROTEIN APBE"/>
    <property type="match status" value="1"/>
</dbReference>
<evidence type="ECO:0000256" key="10">
    <source>
        <dbReference type="PIRNR" id="PIRNR006268"/>
    </source>
</evidence>
<dbReference type="GO" id="GO:0016740">
    <property type="term" value="F:transferase activity"/>
    <property type="evidence" value="ECO:0007669"/>
    <property type="project" value="UniProtKB-UniRule"/>
</dbReference>
<comment type="caution">
    <text evidence="12">The sequence shown here is derived from an EMBL/GenBank/DDBJ whole genome shotgun (WGS) entry which is preliminary data.</text>
</comment>
<keyword evidence="7 10" id="KW-0460">Magnesium</keyword>
<reference evidence="12 13" key="1">
    <citation type="journal article" date="2015" name="Genome Announc.">
        <title>Expanding the biotechnology potential of lactobacilli through comparative genomics of 213 strains and associated genera.</title>
        <authorList>
            <person name="Sun Z."/>
            <person name="Harris H.M."/>
            <person name="McCann A."/>
            <person name="Guo C."/>
            <person name="Argimon S."/>
            <person name="Zhang W."/>
            <person name="Yang X."/>
            <person name="Jeffery I.B."/>
            <person name="Cooney J.C."/>
            <person name="Kagawa T.F."/>
            <person name="Liu W."/>
            <person name="Song Y."/>
            <person name="Salvetti E."/>
            <person name="Wrobel A."/>
            <person name="Rasinkangas P."/>
            <person name="Parkhill J."/>
            <person name="Rea M.C."/>
            <person name="O'Sullivan O."/>
            <person name="Ritari J."/>
            <person name="Douillard F.P."/>
            <person name="Paul Ross R."/>
            <person name="Yang R."/>
            <person name="Briner A.E."/>
            <person name="Felis G.E."/>
            <person name="de Vos W.M."/>
            <person name="Barrangou R."/>
            <person name="Klaenhammer T.R."/>
            <person name="Caufield P.W."/>
            <person name="Cui Y."/>
            <person name="Zhang H."/>
            <person name="O'Toole P.W."/>
        </authorList>
    </citation>
    <scope>NUCLEOTIDE SEQUENCE [LARGE SCALE GENOMIC DNA]</scope>
    <source>
        <strain evidence="12 13">DSM 18001</strain>
    </source>
</reference>
<comment type="catalytic activity">
    <reaction evidence="9 10">
        <text>L-threonyl-[protein] + FAD = FMN-L-threonyl-[protein] + AMP + H(+)</text>
        <dbReference type="Rhea" id="RHEA:36847"/>
        <dbReference type="Rhea" id="RHEA-COMP:11060"/>
        <dbReference type="Rhea" id="RHEA-COMP:11061"/>
        <dbReference type="ChEBI" id="CHEBI:15378"/>
        <dbReference type="ChEBI" id="CHEBI:30013"/>
        <dbReference type="ChEBI" id="CHEBI:57692"/>
        <dbReference type="ChEBI" id="CHEBI:74257"/>
        <dbReference type="ChEBI" id="CHEBI:456215"/>
        <dbReference type="EC" id="2.7.1.180"/>
    </reaction>
</comment>
<dbReference type="GO" id="GO:0046872">
    <property type="term" value="F:metal ion binding"/>
    <property type="evidence" value="ECO:0007669"/>
    <property type="project" value="UniProtKB-UniRule"/>
</dbReference>
<accession>A0A0R2L402</accession>
<dbReference type="PIRSF" id="PIRSF006268">
    <property type="entry name" value="ApbE"/>
    <property type="match status" value="1"/>
</dbReference>
<dbReference type="AlphaFoldDB" id="A0A0R2L402"/>
<name>A0A0R2L402_9LACO</name>
<dbReference type="InterPro" id="IPR003374">
    <property type="entry name" value="ApbE-like_sf"/>
</dbReference>
<feature type="binding site" evidence="11">
    <location>
        <position position="265"/>
    </location>
    <ligand>
        <name>Mg(2+)</name>
        <dbReference type="ChEBI" id="CHEBI:18420"/>
    </ligand>
</feature>
<dbReference type="Proteomes" id="UP000051859">
    <property type="component" value="Unassembled WGS sequence"/>
</dbReference>
<dbReference type="Pfam" id="PF02424">
    <property type="entry name" value="ApbE"/>
    <property type="match status" value="1"/>
</dbReference>
<evidence type="ECO:0000256" key="3">
    <source>
        <dbReference type="ARBA" id="ARBA00022630"/>
    </source>
</evidence>
<comment type="cofactor">
    <cofactor evidence="11">
        <name>Mg(2+)</name>
        <dbReference type="ChEBI" id="CHEBI:18420"/>
    </cofactor>
    <cofactor evidence="11">
        <name>Mn(2+)</name>
        <dbReference type="ChEBI" id="CHEBI:29035"/>
    </cofactor>
    <text evidence="11">Magnesium. Can also use manganese.</text>
</comment>
<gene>
    <name evidence="12" type="ORF">IV81_GL000338</name>
</gene>
<feature type="binding site" evidence="11">
    <location>
        <position position="146"/>
    </location>
    <ligand>
        <name>Mg(2+)</name>
        <dbReference type="ChEBI" id="CHEBI:18420"/>
    </ligand>
</feature>
<proteinExistence type="inferred from homology"/>
<keyword evidence="3 10" id="KW-0285">Flavoprotein</keyword>
<evidence type="ECO:0000256" key="11">
    <source>
        <dbReference type="PIRSR" id="PIRSR006268-2"/>
    </source>
</evidence>
<protein>
    <recommendedName>
        <fullName evidence="2 10">FAD:protein FMN transferase</fullName>
        <ecNumber evidence="1 10">2.7.1.180</ecNumber>
    </recommendedName>
    <alternativeName>
        <fullName evidence="8 10">Flavin transferase</fullName>
    </alternativeName>
</protein>
<dbReference type="RefSeq" id="WP_057803353.1">
    <property type="nucleotide sequence ID" value="NZ_JQBX01000012.1"/>
</dbReference>
<evidence type="ECO:0000313" key="12">
    <source>
        <dbReference type="EMBL" id="KRN93597.1"/>
    </source>
</evidence>
<comment type="similarity">
    <text evidence="10">Belongs to the ApbE family.</text>
</comment>
<evidence type="ECO:0000256" key="6">
    <source>
        <dbReference type="ARBA" id="ARBA00022827"/>
    </source>
</evidence>
<dbReference type="STRING" id="331679.IV81_GL000338"/>
<sequence>MSKFSRTFTGLGTENVLTLYEPKVDYLLEKSENLVEEYESILTINRMNSEVININNHAGKHPVVVSRIAFEIIKKAVLISRANLGFNVAIGPLVKQWRVGFTGANLPSKTKIKELMEITNPRDIILDQENSSVFLKHEGMKIDLGGIGKGYIADALKDFWVSNGVKKGIINLGGNVLLVGQGSRDFNRWKIGIQSPLGIRDTSMGTVEIEGCSVVTTGIYERFFNKNGRRYHHIFDPKTGYPVNNDVLAVTVITKTSVDGEIWSSLAFYNGPEKTKKLIGNNDHVKYIFIMKNRDVIISDDLYGNFKIVDPNYSLNPRK</sequence>
<evidence type="ECO:0000256" key="2">
    <source>
        <dbReference type="ARBA" id="ARBA00016337"/>
    </source>
</evidence>
<dbReference type="EC" id="2.7.1.180" evidence="1 10"/>
<dbReference type="EMBL" id="JQBX01000012">
    <property type="protein sequence ID" value="KRN93597.1"/>
    <property type="molecule type" value="Genomic_DNA"/>
</dbReference>
<evidence type="ECO:0000256" key="1">
    <source>
        <dbReference type="ARBA" id="ARBA00011955"/>
    </source>
</evidence>